<proteinExistence type="predicted"/>
<comment type="caution">
    <text evidence="5">The sequence shown here is derived from an EMBL/GenBank/DDBJ whole genome shotgun (WGS) entry which is preliminary data.</text>
</comment>
<keyword evidence="1" id="KW-0805">Transcription regulation</keyword>
<accession>A0ABW3HL24</accession>
<evidence type="ECO:0000313" key="5">
    <source>
        <dbReference type="EMBL" id="MFD0958175.1"/>
    </source>
</evidence>
<dbReference type="Pfam" id="PF12833">
    <property type="entry name" value="HTH_18"/>
    <property type="match status" value="1"/>
</dbReference>
<dbReference type="PANTHER" id="PTHR43280">
    <property type="entry name" value="ARAC-FAMILY TRANSCRIPTIONAL REGULATOR"/>
    <property type="match status" value="1"/>
</dbReference>
<organism evidence="5 6">
    <name type="scientific">Paenibacillus chungangensis</name>
    <dbReference type="NCBI Taxonomy" id="696535"/>
    <lineage>
        <taxon>Bacteria</taxon>
        <taxon>Bacillati</taxon>
        <taxon>Bacillota</taxon>
        <taxon>Bacilli</taxon>
        <taxon>Bacillales</taxon>
        <taxon>Paenibacillaceae</taxon>
        <taxon>Paenibacillus</taxon>
    </lineage>
</organism>
<protein>
    <submittedName>
        <fullName evidence="5">Helix-turn-helix domain-containing protein</fullName>
    </submittedName>
</protein>
<dbReference type="InterPro" id="IPR014710">
    <property type="entry name" value="RmlC-like_jellyroll"/>
</dbReference>
<evidence type="ECO:0000259" key="4">
    <source>
        <dbReference type="PROSITE" id="PS01124"/>
    </source>
</evidence>
<dbReference type="SUPFAM" id="SSF46689">
    <property type="entry name" value="Homeodomain-like"/>
    <property type="match status" value="2"/>
</dbReference>
<dbReference type="Gene3D" id="1.10.10.60">
    <property type="entry name" value="Homeodomain-like"/>
    <property type="match status" value="2"/>
</dbReference>
<evidence type="ECO:0000313" key="6">
    <source>
        <dbReference type="Proteomes" id="UP001596989"/>
    </source>
</evidence>
<dbReference type="PANTHER" id="PTHR43280:SF28">
    <property type="entry name" value="HTH-TYPE TRANSCRIPTIONAL ACTIVATOR RHAS"/>
    <property type="match status" value="1"/>
</dbReference>
<evidence type="ECO:0000256" key="3">
    <source>
        <dbReference type="ARBA" id="ARBA00023163"/>
    </source>
</evidence>
<gene>
    <name evidence="5" type="ORF">ACFQ2I_02095</name>
</gene>
<evidence type="ECO:0000256" key="2">
    <source>
        <dbReference type="ARBA" id="ARBA00023125"/>
    </source>
</evidence>
<dbReference type="Proteomes" id="UP001596989">
    <property type="component" value="Unassembled WGS sequence"/>
</dbReference>
<keyword evidence="3" id="KW-0804">Transcription</keyword>
<dbReference type="PROSITE" id="PS00041">
    <property type="entry name" value="HTH_ARAC_FAMILY_1"/>
    <property type="match status" value="1"/>
</dbReference>
<dbReference type="InterPro" id="IPR020449">
    <property type="entry name" value="Tscrpt_reg_AraC-type_HTH"/>
</dbReference>
<dbReference type="PRINTS" id="PR00032">
    <property type="entry name" value="HTHARAC"/>
</dbReference>
<dbReference type="SUPFAM" id="SSF51215">
    <property type="entry name" value="Regulatory protein AraC"/>
    <property type="match status" value="1"/>
</dbReference>
<dbReference type="InterPro" id="IPR009057">
    <property type="entry name" value="Homeodomain-like_sf"/>
</dbReference>
<dbReference type="InterPro" id="IPR018062">
    <property type="entry name" value="HTH_AraC-typ_CS"/>
</dbReference>
<keyword evidence="6" id="KW-1185">Reference proteome</keyword>
<dbReference type="SMART" id="SM00342">
    <property type="entry name" value="HTH_ARAC"/>
    <property type="match status" value="1"/>
</dbReference>
<dbReference type="RefSeq" id="WP_377561825.1">
    <property type="nucleotide sequence ID" value="NZ_JBHTJZ010000004.1"/>
</dbReference>
<reference evidence="6" key="1">
    <citation type="journal article" date="2019" name="Int. J. Syst. Evol. Microbiol.">
        <title>The Global Catalogue of Microorganisms (GCM) 10K type strain sequencing project: providing services to taxonomists for standard genome sequencing and annotation.</title>
        <authorList>
            <consortium name="The Broad Institute Genomics Platform"/>
            <consortium name="The Broad Institute Genome Sequencing Center for Infectious Disease"/>
            <person name="Wu L."/>
            <person name="Ma J."/>
        </authorList>
    </citation>
    <scope>NUCLEOTIDE SEQUENCE [LARGE SCALE GENOMIC DNA]</scope>
    <source>
        <strain evidence="6">CCUG 59129</strain>
    </source>
</reference>
<keyword evidence="2" id="KW-0238">DNA-binding</keyword>
<dbReference type="EMBL" id="JBHTJZ010000004">
    <property type="protein sequence ID" value="MFD0958175.1"/>
    <property type="molecule type" value="Genomic_DNA"/>
</dbReference>
<dbReference type="InterPro" id="IPR037923">
    <property type="entry name" value="HTH-like"/>
</dbReference>
<evidence type="ECO:0000256" key="1">
    <source>
        <dbReference type="ARBA" id="ARBA00023015"/>
    </source>
</evidence>
<name>A0ABW3HL24_9BACL</name>
<dbReference type="Pfam" id="PF02311">
    <property type="entry name" value="AraC_binding"/>
    <property type="match status" value="1"/>
</dbReference>
<feature type="domain" description="HTH araC/xylS-type" evidence="4">
    <location>
        <begin position="171"/>
        <end position="269"/>
    </location>
</feature>
<dbReference type="Gene3D" id="2.60.120.10">
    <property type="entry name" value="Jelly Rolls"/>
    <property type="match status" value="1"/>
</dbReference>
<dbReference type="PROSITE" id="PS01124">
    <property type="entry name" value="HTH_ARAC_FAMILY_2"/>
    <property type="match status" value="1"/>
</dbReference>
<sequence>MQLSQRKLNLDDLSPVLIRSARNVLRSGFDTGIRVIGHYQLQYIQDGSGTINVDGHSYAVGKGMLCFWGPGIQHRIVANTEKELVILGAQFHLVPEAVPVTFRDSPDFSPLYNVHAQSRVEALLLEIAREYAGQRLYWRETTSSLCRLLLLILARQTTMKVNNQGVAAVADRVIDFIQERYREPLTNETLAQQFHFHPSYLNKLVQAATGLSVHQLLIHIRINHAAEHLHTTTMTISEIAEAVGYSDLPYFSRLFKKKMGVSPSVFRSADSRR</sequence>
<dbReference type="InterPro" id="IPR003313">
    <property type="entry name" value="AraC-bd"/>
</dbReference>
<dbReference type="InterPro" id="IPR018060">
    <property type="entry name" value="HTH_AraC"/>
</dbReference>